<dbReference type="OMA" id="CTTYKGP"/>
<name>A0A0D2L506_HYPSF</name>
<accession>A0A0D2L506</accession>
<evidence type="ECO:0000313" key="2">
    <source>
        <dbReference type="Proteomes" id="UP000054270"/>
    </source>
</evidence>
<organism evidence="1 2">
    <name type="scientific">Hypholoma sublateritium (strain FD-334 SS-4)</name>
    <dbReference type="NCBI Taxonomy" id="945553"/>
    <lineage>
        <taxon>Eukaryota</taxon>
        <taxon>Fungi</taxon>
        <taxon>Dikarya</taxon>
        <taxon>Basidiomycota</taxon>
        <taxon>Agaricomycotina</taxon>
        <taxon>Agaricomycetes</taxon>
        <taxon>Agaricomycetidae</taxon>
        <taxon>Agaricales</taxon>
        <taxon>Agaricineae</taxon>
        <taxon>Strophariaceae</taxon>
        <taxon>Hypholoma</taxon>
    </lineage>
</organism>
<dbReference type="InterPro" id="IPR051055">
    <property type="entry name" value="PIF1_helicase"/>
</dbReference>
<keyword evidence="2" id="KW-1185">Reference proteome</keyword>
<evidence type="ECO:0000313" key="1">
    <source>
        <dbReference type="EMBL" id="KJA21972.1"/>
    </source>
</evidence>
<sequence>LVSCTTYKGPTLWHTDLRPGFPDGIPIIPITPLKTSFEINSQAMSRTQLPLRLAWAVTVHKSQGLTLKKIKLGLIKREFSTGLTFVALSRVKGIEDIMLVDQVDYSRVRALGGKHMQYRLDDYARRYQTNIR</sequence>
<dbReference type="STRING" id="945553.A0A0D2L506"/>
<feature type="non-terminal residue" evidence="1">
    <location>
        <position position="132"/>
    </location>
</feature>
<protein>
    <recommendedName>
        <fullName evidence="3">ATP-dependent DNA helicase</fullName>
    </recommendedName>
</protein>
<evidence type="ECO:0008006" key="3">
    <source>
        <dbReference type="Google" id="ProtNLM"/>
    </source>
</evidence>
<reference evidence="2" key="1">
    <citation type="submission" date="2014-04" db="EMBL/GenBank/DDBJ databases">
        <title>Evolutionary Origins and Diversification of the Mycorrhizal Mutualists.</title>
        <authorList>
            <consortium name="DOE Joint Genome Institute"/>
            <consortium name="Mycorrhizal Genomics Consortium"/>
            <person name="Kohler A."/>
            <person name="Kuo A."/>
            <person name="Nagy L.G."/>
            <person name="Floudas D."/>
            <person name="Copeland A."/>
            <person name="Barry K.W."/>
            <person name="Cichocki N."/>
            <person name="Veneault-Fourrey C."/>
            <person name="LaButti K."/>
            <person name="Lindquist E.A."/>
            <person name="Lipzen A."/>
            <person name="Lundell T."/>
            <person name="Morin E."/>
            <person name="Murat C."/>
            <person name="Riley R."/>
            <person name="Ohm R."/>
            <person name="Sun H."/>
            <person name="Tunlid A."/>
            <person name="Henrissat B."/>
            <person name="Grigoriev I.V."/>
            <person name="Hibbett D.S."/>
            <person name="Martin F."/>
        </authorList>
    </citation>
    <scope>NUCLEOTIDE SEQUENCE [LARGE SCALE GENOMIC DNA]</scope>
    <source>
        <strain evidence="2">FD-334 SS-4</strain>
    </source>
</reference>
<dbReference type="OrthoDB" id="432234at2759"/>
<dbReference type="Proteomes" id="UP000054270">
    <property type="component" value="Unassembled WGS sequence"/>
</dbReference>
<dbReference type="PANTHER" id="PTHR47642">
    <property type="entry name" value="ATP-DEPENDENT DNA HELICASE"/>
    <property type="match status" value="1"/>
</dbReference>
<dbReference type="EMBL" id="KN817553">
    <property type="protein sequence ID" value="KJA21972.1"/>
    <property type="molecule type" value="Genomic_DNA"/>
</dbReference>
<gene>
    <name evidence="1" type="ORF">HYPSUDRAFT_113126</name>
</gene>
<dbReference type="InterPro" id="IPR027417">
    <property type="entry name" value="P-loop_NTPase"/>
</dbReference>
<proteinExistence type="predicted"/>
<dbReference type="AlphaFoldDB" id="A0A0D2L506"/>
<dbReference type="CDD" id="cd18809">
    <property type="entry name" value="SF1_C_RecD"/>
    <property type="match status" value="1"/>
</dbReference>
<feature type="non-terminal residue" evidence="1">
    <location>
        <position position="1"/>
    </location>
</feature>
<dbReference type="SUPFAM" id="SSF52540">
    <property type="entry name" value="P-loop containing nucleoside triphosphate hydrolases"/>
    <property type="match status" value="1"/>
</dbReference>
<dbReference type="PANTHER" id="PTHR47642:SF5">
    <property type="entry name" value="ATP-DEPENDENT DNA HELICASE"/>
    <property type="match status" value="1"/>
</dbReference>